<dbReference type="InterPro" id="IPR046335">
    <property type="entry name" value="LacI/GalR-like_sensor"/>
</dbReference>
<evidence type="ECO:0000259" key="5">
    <source>
        <dbReference type="PROSITE" id="PS50932"/>
    </source>
</evidence>
<dbReference type="InterPro" id="IPR010982">
    <property type="entry name" value="Lambda_DNA-bd_dom_sf"/>
</dbReference>
<reference evidence="6 7" key="1">
    <citation type="submission" date="2019-09" db="EMBL/GenBank/DDBJ databases">
        <title>Nitrincola iocasae sp. nov., a bacterium isolated from the sediment collected at a cold seep field in South China Sea.</title>
        <authorList>
            <person name="Zhang H."/>
            <person name="Wang H."/>
            <person name="Li C."/>
        </authorList>
    </citation>
    <scope>NUCLEOTIDE SEQUENCE [LARGE SCALE GENOMIC DNA]</scope>
    <source>
        <strain evidence="6 7">KXZD1103</strain>
    </source>
</reference>
<evidence type="ECO:0000256" key="3">
    <source>
        <dbReference type="ARBA" id="ARBA00023125"/>
    </source>
</evidence>
<dbReference type="PANTHER" id="PTHR30146">
    <property type="entry name" value="LACI-RELATED TRANSCRIPTIONAL REPRESSOR"/>
    <property type="match status" value="1"/>
</dbReference>
<proteinExistence type="predicted"/>
<dbReference type="InterPro" id="IPR028082">
    <property type="entry name" value="Peripla_BP_I"/>
</dbReference>
<sequence length="341" mass="36839">MSKPHKSITAQDVADYAGVSRAVVSRALSDNGSIAPETKAKVIAAARALGYQVNFLAQGLNRKRSQLIGVVVARIKDPFRSSLLEGLIHTIQRRGYQALVTEVGSEKDLESTLRQFTQFRVSGVIVTSGQPPAALVDECVQFKIPVVGINRHLDIPAVDFVCSDNQQGAALATAQLLESGCHSFAWLNCQSSTWAGIQRGVAFEQTLARARHAPKSLKRIIADQDGYDGGEAAALAFDLSQGLPDGIFCANAQLACGFLDGMRQRGFDAPKDFHLIGFDNTPQTAQYSYRLTTLNQDIPALCSEVLNCLESRNKSPNQAARLITVPVSLVLRHTSPDIHLG</sequence>
<dbReference type="GO" id="GO:0003700">
    <property type="term" value="F:DNA-binding transcription factor activity"/>
    <property type="evidence" value="ECO:0007669"/>
    <property type="project" value="TreeGrafter"/>
</dbReference>
<dbReference type="Proteomes" id="UP000325606">
    <property type="component" value="Chromosome"/>
</dbReference>
<evidence type="ECO:0000256" key="2">
    <source>
        <dbReference type="ARBA" id="ARBA00023015"/>
    </source>
</evidence>
<dbReference type="EMBL" id="CP044222">
    <property type="protein sequence ID" value="QEW06848.1"/>
    <property type="molecule type" value="Genomic_DNA"/>
</dbReference>
<accession>A0A5J6LEL5</accession>
<keyword evidence="2" id="KW-0805">Transcription regulation</keyword>
<dbReference type="SUPFAM" id="SSF47413">
    <property type="entry name" value="lambda repressor-like DNA-binding domains"/>
    <property type="match status" value="1"/>
</dbReference>
<dbReference type="Pfam" id="PF13377">
    <property type="entry name" value="Peripla_BP_3"/>
    <property type="match status" value="1"/>
</dbReference>
<dbReference type="AlphaFoldDB" id="A0A5J6LEL5"/>
<dbReference type="SMART" id="SM00354">
    <property type="entry name" value="HTH_LACI"/>
    <property type="match status" value="1"/>
</dbReference>
<evidence type="ECO:0000256" key="4">
    <source>
        <dbReference type="ARBA" id="ARBA00023163"/>
    </source>
</evidence>
<name>A0A5J6LEL5_9GAMM</name>
<dbReference type="Gene3D" id="3.40.50.2300">
    <property type="match status" value="2"/>
</dbReference>
<keyword evidence="4" id="KW-0804">Transcription</keyword>
<dbReference type="SUPFAM" id="SSF53822">
    <property type="entry name" value="Periplasmic binding protein-like I"/>
    <property type="match status" value="1"/>
</dbReference>
<dbReference type="GO" id="GO:0000976">
    <property type="term" value="F:transcription cis-regulatory region binding"/>
    <property type="evidence" value="ECO:0007669"/>
    <property type="project" value="TreeGrafter"/>
</dbReference>
<protein>
    <submittedName>
        <fullName evidence="6">LacI family DNA-binding transcriptional regulator</fullName>
    </submittedName>
</protein>
<gene>
    <name evidence="6" type="ORF">F5I99_10215</name>
</gene>
<dbReference type="Gene3D" id="1.10.260.40">
    <property type="entry name" value="lambda repressor-like DNA-binding domains"/>
    <property type="match status" value="1"/>
</dbReference>
<keyword evidence="1" id="KW-0678">Repressor</keyword>
<evidence type="ECO:0000313" key="7">
    <source>
        <dbReference type="Proteomes" id="UP000325606"/>
    </source>
</evidence>
<keyword evidence="3 6" id="KW-0238">DNA-binding</keyword>
<dbReference type="InterPro" id="IPR000843">
    <property type="entry name" value="HTH_LacI"/>
</dbReference>
<evidence type="ECO:0000313" key="6">
    <source>
        <dbReference type="EMBL" id="QEW06848.1"/>
    </source>
</evidence>
<dbReference type="Pfam" id="PF00356">
    <property type="entry name" value="LacI"/>
    <property type="match status" value="1"/>
</dbReference>
<keyword evidence="7" id="KW-1185">Reference proteome</keyword>
<dbReference type="CDD" id="cd01392">
    <property type="entry name" value="HTH_LacI"/>
    <property type="match status" value="1"/>
</dbReference>
<evidence type="ECO:0000256" key="1">
    <source>
        <dbReference type="ARBA" id="ARBA00022491"/>
    </source>
</evidence>
<dbReference type="PROSITE" id="PS50932">
    <property type="entry name" value="HTH_LACI_2"/>
    <property type="match status" value="1"/>
</dbReference>
<dbReference type="RefSeq" id="WP_151055688.1">
    <property type="nucleotide sequence ID" value="NZ_CP044222.1"/>
</dbReference>
<dbReference type="KEGG" id="nik:F5I99_10215"/>
<dbReference type="CDD" id="cd06278">
    <property type="entry name" value="PBP1_LacI-like"/>
    <property type="match status" value="1"/>
</dbReference>
<feature type="domain" description="HTH lacI-type" evidence="5">
    <location>
        <begin position="8"/>
        <end position="62"/>
    </location>
</feature>
<dbReference type="PANTHER" id="PTHR30146:SF95">
    <property type="entry name" value="RIBOSE OPERON REPRESSOR"/>
    <property type="match status" value="1"/>
</dbReference>
<organism evidence="6 7">
    <name type="scientific">Nitrincola iocasae</name>
    <dbReference type="NCBI Taxonomy" id="2614693"/>
    <lineage>
        <taxon>Bacteria</taxon>
        <taxon>Pseudomonadati</taxon>
        <taxon>Pseudomonadota</taxon>
        <taxon>Gammaproteobacteria</taxon>
        <taxon>Oceanospirillales</taxon>
        <taxon>Oceanospirillaceae</taxon>
        <taxon>Nitrincola</taxon>
    </lineage>
</organism>